<dbReference type="EC" id="2.7.13.3" evidence="2"/>
<keyword evidence="3" id="KW-0597">Phosphoprotein</keyword>
<dbReference type="PROSITE" id="PS50112">
    <property type="entry name" value="PAS"/>
    <property type="match status" value="1"/>
</dbReference>
<dbReference type="InterPro" id="IPR000014">
    <property type="entry name" value="PAS"/>
</dbReference>
<dbReference type="Proteomes" id="UP000282818">
    <property type="component" value="Unassembled WGS sequence"/>
</dbReference>
<dbReference type="SMART" id="SM00387">
    <property type="entry name" value="HATPase_c"/>
    <property type="match status" value="1"/>
</dbReference>
<evidence type="ECO:0000256" key="4">
    <source>
        <dbReference type="ARBA" id="ARBA00022679"/>
    </source>
</evidence>
<evidence type="ECO:0000256" key="6">
    <source>
        <dbReference type="ARBA" id="ARBA00023136"/>
    </source>
</evidence>
<dbReference type="Gene3D" id="1.10.287.130">
    <property type="match status" value="1"/>
</dbReference>
<keyword evidence="4" id="KW-0808">Transferase</keyword>
<dbReference type="SMART" id="SM00091">
    <property type="entry name" value="PAS"/>
    <property type="match status" value="1"/>
</dbReference>
<evidence type="ECO:0000259" key="10">
    <source>
        <dbReference type="PROSITE" id="PS50109"/>
    </source>
</evidence>
<dbReference type="PANTHER" id="PTHR42878:SF14">
    <property type="entry name" value="OSMOLARITY TWO-COMPONENT SYSTEM PROTEIN SSK1"/>
    <property type="match status" value="1"/>
</dbReference>
<comment type="catalytic activity">
    <reaction evidence="1">
        <text>ATP + protein L-histidine = ADP + protein N-phospho-L-histidine.</text>
        <dbReference type="EC" id="2.7.13.3"/>
    </reaction>
</comment>
<dbReference type="CDD" id="cd00082">
    <property type="entry name" value="HisKA"/>
    <property type="match status" value="1"/>
</dbReference>
<proteinExistence type="predicted"/>
<dbReference type="Gene3D" id="3.30.565.10">
    <property type="entry name" value="Histidine kinase-like ATPase, C-terminal domain"/>
    <property type="match status" value="1"/>
</dbReference>
<evidence type="ECO:0000256" key="9">
    <source>
        <dbReference type="SAM" id="SignalP"/>
    </source>
</evidence>
<dbReference type="PANTHER" id="PTHR42878">
    <property type="entry name" value="TWO-COMPONENT HISTIDINE KINASE"/>
    <property type="match status" value="1"/>
</dbReference>
<sequence>MQKFLLPLVLLLMTPFVQAAIKFTIKDEQGNTNWQYVANWSSGILIILLTIIAIWLFLTKRREKKANHELNVIRKELEQRVKDRTATLDESNRLLQESNQLLAQEVEQHVNTTSRLRVSESYIKDILTSMPLMLISLDKEGRVTQWNRRVAEASGISADDALGRNLWEVYPSATIQPETVQQAIRENRTIHLKQSLRSVSHFDITIYPLRDADHPGVVILVDDVSKQITAENMLIHNDKMSFMGELASTMAHDINAPLQAILLDLKSFQGILSQHDFIKDEADKEKVAKLEALLADMSEKGTQVSTITNNLVAFARSQHQSKQQANVIDVMESAVGVANDVISSDSFTFRDLKIERDFEENLPVLPCYITELQQVLLSLFRHAMRSISARAAQASDPYEPKIKLMLSECYDSLWIRVQHNGIGLTHEEQMHLFEPFFSQDGESEDHDAGGRLSFSHYIITEQHRGNMAVTSDVEIGSTFHIQLPLAD</sequence>
<dbReference type="InterPro" id="IPR005467">
    <property type="entry name" value="His_kinase_dom"/>
</dbReference>
<evidence type="ECO:0000313" key="12">
    <source>
        <dbReference type="EMBL" id="RVU30978.1"/>
    </source>
</evidence>
<dbReference type="EMBL" id="SACQ01000003">
    <property type="protein sequence ID" value="RVU30978.1"/>
    <property type="molecule type" value="Genomic_DNA"/>
</dbReference>
<dbReference type="InterPro" id="IPR050351">
    <property type="entry name" value="BphY/WalK/GraS-like"/>
</dbReference>
<feature type="domain" description="PAS" evidence="11">
    <location>
        <begin position="119"/>
        <end position="199"/>
    </location>
</feature>
<name>A0A437Q8V5_9GAMM</name>
<keyword evidence="9" id="KW-0732">Signal</keyword>
<dbReference type="SUPFAM" id="SSF47384">
    <property type="entry name" value="Homodimeric domain of signal transducing histidine kinase"/>
    <property type="match status" value="1"/>
</dbReference>
<dbReference type="NCBIfam" id="TIGR00229">
    <property type="entry name" value="sensory_box"/>
    <property type="match status" value="1"/>
</dbReference>
<dbReference type="InterPro" id="IPR003594">
    <property type="entry name" value="HATPase_dom"/>
</dbReference>
<reference evidence="12 13" key="1">
    <citation type="submission" date="2019-01" db="EMBL/GenBank/DDBJ databases">
        <authorList>
            <person name="Chen W.-M."/>
        </authorList>
    </citation>
    <scope>NUCLEOTIDE SEQUENCE [LARGE SCALE GENOMIC DNA]</scope>
    <source>
        <strain evidence="12 13">HPM-16</strain>
    </source>
</reference>
<evidence type="ECO:0000256" key="1">
    <source>
        <dbReference type="ARBA" id="ARBA00000085"/>
    </source>
</evidence>
<feature type="domain" description="Histidine kinase" evidence="10">
    <location>
        <begin position="249"/>
        <end position="487"/>
    </location>
</feature>
<keyword evidence="8" id="KW-1133">Transmembrane helix</keyword>
<dbReference type="GO" id="GO:0000155">
    <property type="term" value="F:phosphorelay sensor kinase activity"/>
    <property type="evidence" value="ECO:0007669"/>
    <property type="project" value="InterPro"/>
</dbReference>
<dbReference type="CDD" id="cd00130">
    <property type="entry name" value="PAS"/>
    <property type="match status" value="1"/>
</dbReference>
<dbReference type="GO" id="GO:0007234">
    <property type="term" value="P:osmosensory signaling via phosphorelay pathway"/>
    <property type="evidence" value="ECO:0007669"/>
    <property type="project" value="TreeGrafter"/>
</dbReference>
<dbReference type="Gene3D" id="3.30.450.20">
    <property type="entry name" value="PAS domain"/>
    <property type="match status" value="1"/>
</dbReference>
<dbReference type="SUPFAM" id="SSF55785">
    <property type="entry name" value="PYP-like sensor domain (PAS domain)"/>
    <property type="match status" value="1"/>
</dbReference>
<dbReference type="Pfam" id="PF08448">
    <property type="entry name" value="PAS_4"/>
    <property type="match status" value="1"/>
</dbReference>
<evidence type="ECO:0000256" key="2">
    <source>
        <dbReference type="ARBA" id="ARBA00012438"/>
    </source>
</evidence>
<feature type="coiled-coil region" evidence="7">
    <location>
        <begin position="60"/>
        <end position="108"/>
    </location>
</feature>
<keyword evidence="13" id="KW-1185">Reference proteome</keyword>
<keyword evidence="6 8" id="KW-0472">Membrane</keyword>
<gene>
    <name evidence="12" type="ORF">EOE65_08165</name>
</gene>
<evidence type="ECO:0000256" key="8">
    <source>
        <dbReference type="SAM" id="Phobius"/>
    </source>
</evidence>
<keyword evidence="5" id="KW-0418">Kinase</keyword>
<evidence type="ECO:0000256" key="3">
    <source>
        <dbReference type="ARBA" id="ARBA00022553"/>
    </source>
</evidence>
<keyword evidence="7" id="KW-0175">Coiled coil</keyword>
<dbReference type="AlphaFoldDB" id="A0A437Q8V5"/>
<organism evidence="12 13">
    <name type="scientific">Neptunomonas marina</name>
    <dbReference type="NCBI Taxonomy" id="1815562"/>
    <lineage>
        <taxon>Bacteria</taxon>
        <taxon>Pseudomonadati</taxon>
        <taxon>Pseudomonadota</taxon>
        <taxon>Gammaproteobacteria</taxon>
        <taxon>Oceanospirillales</taxon>
        <taxon>Oceanospirillaceae</taxon>
        <taxon>Neptunomonas</taxon>
    </lineage>
</organism>
<dbReference type="PRINTS" id="PR00344">
    <property type="entry name" value="BCTRLSENSOR"/>
</dbReference>
<comment type="caution">
    <text evidence="12">The sequence shown here is derived from an EMBL/GenBank/DDBJ whole genome shotgun (WGS) entry which is preliminary data.</text>
</comment>
<dbReference type="RefSeq" id="WP_127693823.1">
    <property type="nucleotide sequence ID" value="NZ_SACQ01000003.1"/>
</dbReference>
<evidence type="ECO:0000256" key="7">
    <source>
        <dbReference type="SAM" id="Coils"/>
    </source>
</evidence>
<keyword evidence="8" id="KW-0812">Transmembrane</keyword>
<protein>
    <recommendedName>
        <fullName evidence="2">histidine kinase</fullName>
        <ecNumber evidence="2">2.7.13.3</ecNumber>
    </recommendedName>
</protein>
<dbReference type="Pfam" id="PF02518">
    <property type="entry name" value="HATPase_c"/>
    <property type="match status" value="1"/>
</dbReference>
<evidence type="ECO:0000313" key="13">
    <source>
        <dbReference type="Proteomes" id="UP000282818"/>
    </source>
</evidence>
<evidence type="ECO:0000259" key="11">
    <source>
        <dbReference type="PROSITE" id="PS50112"/>
    </source>
</evidence>
<feature type="chain" id="PRO_5019068632" description="histidine kinase" evidence="9">
    <location>
        <begin position="20"/>
        <end position="487"/>
    </location>
</feature>
<dbReference type="GO" id="GO:0016020">
    <property type="term" value="C:membrane"/>
    <property type="evidence" value="ECO:0007669"/>
    <property type="project" value="UniProtKB-SubCell"/>
</dbReference>
<feature type="signal peptide" evidence="9">
    <location>
        <begin position="1"/>
        <end position="19"/>
    </location>
</feature>
<feature type="transmembrane region" description="Helical" evidence="8">
    <location>
        <begin position="35"/>
        <end position="58"/>
    </location>
</feature>
<dbReference type="InterPro" id="IPR004358">
    <property type="entry name" value="Sig_transdc_His_kin-like_C"/>
</dbReference>
<dbReference type="InterPro" id="IPR036890">
    <property type="entry name" value="HATPase_C_sf"/>
</dbReference>
<evidence type="ECO:0000256" key="5">
    <source>
        <dbReference type="ARBA" id="ARBA00022777"/>
    </source>
</evidence>
<dbReference type="PROSITE" id="PS50109">
    <property type="entry name" value="HIS_KIN"/>
    <property type="match status" value="1"/>
</dbReference>
<dbReference type="InterPro" id="IPR035965">
    <property type="entry name" value="PAS-like_dom_sf"/>
</dbReference>
<dbReference type="InterPro" id="IPR036097">
    <property type="entry name" value="HisK_dim/P_sf"/>
</dbReference>
<dbReference type="GO" id="GO:0000156">
    <property type="term" value="F:phosphorelay response regulator activity"/>
    <property type="evidence" value="ECO:0007669"/>
    <property type="project" value="TreeGrafter"/>
</dbReference>
<dbReference type="InterPro" id="IPR013656">
    <property type="entry name" value="PAS_4"/>
</dbReference>
<dbReference type="GO" id="GO:0030295">
    <property type="term" value="F:protein kinase activator activity"/>
    <property type="evidence" value="ECO:0007669"/>
    <property type="project" value="TreeGrafter"/>
</dbReference>
<accession>A0A437Q8V5</accession>
<dbReference type="InterPro" id="IPR003661">
    <property type="entry name" value="HisK_dim/P_dom"/>
</dbReference>
<dbReference type="SUPFAM" id="SSF55874">
    <property type="entry name" value="ATPase domain of HSP90 chaperone/DNA topoisomerase II/histidine kinase"/>
    <property type="match status" value="1"/>
</dbReference>